<dbReference type="AlphaFoldDB" id="A0A7G9YBK4"/>
<proteinExistence type="predicted"/>
<accession>A0A7G9YBK4</accession>
<reference evidence="1" key="1">
    <citation type="submission" date="2020-06" db="EMBL/GenBank/DDBJ databases">
        <title>Unique genomic features of the anaerobic methanotrophic archaea.</title>
        <authorList>
            <person name="Chadwick G.L."/>
            <person name="Skennerton C.T."/>
            <person name="Laso-Perez R."/>
            <person name="Leu A.O."/>
            <person name="Speth D.R."/>
            <person name="Yu H."/>
            <person name="Morgan-Lang C."/>
            <person name="Hatzenpichler R."/>
            <person name="Goudeau D."/>
            <person name="Malmstrom R."/>
            <person name="Brazelton W.J."/>
            <person name="Woyke T."/>
            <person name="Hallam S.J."/>
            <person name="Tyson G.W."/>
            <person name="Wegener G."/>
            <person name="Boetius A."/>
            <person name="Orphan V."/>
        </authorList>
    </citation>
    <scope>NUCLEOTIDE SEQUENCE</scope>
</reference>
<evidence type="ECO:0000313" key="1">
    <source>
        <dbReference type="EMBL" id="QNO45388.1"/>
    </source>
</evidence>
<protein>
    <submittedName>
        <fullName evidence="1">Uncharacterized protein</fullName>
    </submittedName>
</protein>
<gene>
    <name evidence="1" type="ORF">PLCHCCMC_00006</name>
</gene>
<name>A0A7G9YBK4_9EURY</name>
<organism evidence="1">
    <name type="scientific">Candidatus Methanogaster sp. ANME-2c ERB4</name>
    <dbReference type="NCBI Taxonomy" id="2759911"/>
    <lineage>
        <taxon>Archaea</taxon>
        <taxon>Methanobacteriati</taxon>
        <taxon>Methanobacteriota</taxon>
        <taxon>Stenosarchaea group</taxon>
        <taxon>Methanomicrobia</taxon>
        <taxon>Methanosarcinales</taxon>
        <taxon>ANME-2 cluster</taxon>
        <taxon>Candidatus Methanogasteraceae</taxon>
        <taxon>Candidatus Methanogaster</taxon>
    </lineage>
</organism>
<sequence length="133" mass="15642">MTLVKDAPRTSTSFIIRSDANTRVTTSRDPFYELMRRLFQDESTAIRGQRFLEMILEREESGNPIRTSEWAELLRELGVSRSSFYAMRNKLLGSGMITNKKKVYRVSGQFSKDLVDMARWWWVAVLKRDLERL</sequence>
<dbReference type="EMBL" id="MT631105">
    <property type="protein sequence ID" value="QNO45388.1"/>
    <property type="molecule type" value="Genomic_DNA"/>
</dbReference>